<evidence type="ECO:0000259" key="1">
    <source>
        <dbReference type="Pfam" id="PF04321"/>
    </source>
</evidence>
<dbReference type="EC" id="1.1.1.133" evidence="2"/>
<protein>
    <submittedName>
        <fullName evidence="2">dTDP-4-dehydrorhamnose reductase</fullName>
        <ecNumber evidence="2">1.1.1.133</ecNumber>
    </submittedName>
</protein>
<dbReference type="PANTHER" id="PTHR43242:SF1">
    <property type="entry name" value="NAD(P)-BINDING ROSSMANN-FOLD SUPERFAMILY PROTEIN"/>
    <property type="match status" value="1"/>
</dbReference>
<dbReference type="Gene3D" id="3.90.25.10">
    <property type="entry name" value="UDP-galactose 4-epimerase, domain 1"/>
    <property type="match status" value="1"/>
</dbReference>
<organism evidence="2">
    <name type="scientific">Thermofilum adornatum</name>
    <dbReference type="NCBI Taxonomy" id="1365176"/>
    <lineage>
        <taxon>Archaea</taxon>
        <taxon>Thermoproteota</taxon>
        <taxon>Thermoprotei</taxon>
        <taxon>Thermofilales</taxon>
        <taxon>Thermofilaceae</taxon>
        <taxon>Thermofilum</taxon>
    </lineage>
</organism>
<dbReference type="Pfam" id="PF04321">
    <property type="entry name" value="RmlD_sub_bind"/>
    <property type="match status" value="1"/>
</dbReference>
<gene>
    <name evidence="2" type="primary">rfbD</name>
    <name evidence="2" type="ORF">ENN26_05770</name>
</gene>
<name>A0A7C1GBS0_9CREN</name>
<comment type="caution">
    <text evidence="2">The sequence shown here is derived from an EMBL/GenBank/DDBJ whole genome shotgun (WGS) entry which is preliminary data.</text>
</comment>
<sequence>MRVLVTGGSGLLGSVLVEMLAQHGHSVIATYNAHEPRQIQGVKWVKIDISRGYLLEDLAWKEKPHAIIHSAAMTDVDKCEIEKEKAWKTNVEATRSAVRAARAVNAHIIYISTDYVFDGEKGNYGEEDLPAPVNYYGLTKLVAEEIVRTSDVLYTIVRPSAIYGLGGSKKSFAEYVADKLTRGEEVPALVDQYVSPTYNRYLASAILKILDLRPLGTIHVAGQRTNRYEFALTIADILGAPKNLVKPAKTQDMKHWLARRPRDSSLDTSKANRLLGYTHENHKALQDFVKEYLEKRRP</sequence>
<dbReference type="NCBIfam" id="TIGR01214">
    <property type="entry name" value="rmlD"/>
    <property type="match status" value="1"/>
</dbReference>
<accession>A0A7C1GBS0</accession>
<dbReference type="SUPFAM" id="SSF51735">
    <property type="entry name" value="NAD(P)-binding Rossmann-fold domains"/>
    <property type="match status" value="1"/>
</dbReference>
<dbReference type="AlphaFoldDB" id="A0A7C1GBS0"/>
<proteinExistence type="predicted"/>
<dbReference type="PANTHER" id="PTHR43242">
    <property type="entry name" value="NAD(P)-BINDING ROSSMANN-FOLD SUPERFAMILY PROTEIN"/>
    <property type="match status" value="1"/>
</dbReference>
<dbReference type="EMBL" id="DSAY01000104">
    <property type="protein sequence ID" value="HDP15265.1"/>
    <property type="molecule type" value="Genomic_DNA"/>
</dbReference>
<evidence type="ECO:0000313" key="2">
    <source>
        <dbReference type="EMBL" id="HDP15265.1"/>
    </source>
</evidence>
<dbReference type="InterPro" id="IPR036291">
    <property type="entry name" value="NAD(P)-bd_dom_sf"/>
</dbReference>
<reference evidence="2" key="1">
    <citation type="journal article" date="2020" name="mSystems">
        <title>Genome- and Community-Level Interaction Insights into Carbon Utilization and Element Cycling Functions of Hydrothermarchaeota in Hydrothermal Sediment.</title>
        <authorList>
            <person name="Zhou Z."/>
            <person name="Liu Y."/>
            <person name="Xu W."/>
            <person name="Pan J."/>
            <person name="Luo Z.H."/>
            <person name="Li M."/>
        </authorList>
    </citation>
    <scope>NUCLEOTIDE SEQUENCE [LARGE SCALE GENOMIC DNA]</scope>
    <source>
        <strain evidence="2">SpSt-116</strain>
    </source>
</reference>
<dbReference type="CDD" id="cd05254">
    <property type="entry name" value="dTDP_HR_like_SDR_e"/>
    <property type="match status" value="1"/>
</dbReference>
<dbReference type="InterPro" id="IPR005913">
    <property type="entry name" value="dTDP_dehydrorham_reduct"/>
</dbReference>
<dbReference type="Gene3D" id="3.40.50.720">
    <property type="entry name" value="NAD(P)-binding Rossmann-like Domain"/>
    <property type="match status" value="1"/>
</dbReference>
<feature type="domain" description="RmlD-like substrate binding" evidence="1">
    <location>
        <begin position="1"/>
        <end position="292"/>
    </location>
</feature>
<keyword evidence="2" id="KW-0560">Oxidoreductase</keyword>
<dbReference type="InterPro" id="IPR029903">
    <property type="entry name" value="RmlD-like-bd"/>
</dbReference>
<dbReference type="GO" id="GO:0008831">
    <property type="term" value="F:dTDP-4-dehydrorhamnose reductase activity"/>
    <property type="evidence" value="ECO:0007669"/>
    <property type="project" value="UniProtKB-EC"/>
</dbReference>